<evidence type="ECO:0000313" key="15">
    <source>
        <dbReference type="EMBL" id="EMD63357.1"/>
    </source>
</evidence>
<dbReference type="RefSeq" id="XP_007701534.1">
    <property type="nucleotide sequence ID" value="XM_007703344.1"/>
</dbReference>
<dbReference type="KEGG" id="bsc:COCSADRAFT_200936"/>
<evidence type="ECO:0000256" key="11">
    <source>
        <dbReference type="ARBA" id="ARBA00083178"/>
    </source>
</evidence>
<dbReference type="OMA" id="GCTMMPL"/>
<proteinExistence type="inferred from homology"/>
<organism evidence="15 16">
    <name type="scientific">Cochliobolus sativus (strain ND90Pr / ATCC 201652)</name>
    <name type="common">Common root rot and spot blotch fungus</name>
    <name type="synonym">Bipolaris sorokiniana</name>
    <dbReference type="NCBI Taxonomy" id="665912"/>
    <lineage>
        <taxon>Eukaryota</taxon>
        <taxon>Fungi</taxon>
        <taxon>Dikarya</taxon>
        <taxon>Ascomycota</taxon>
        <taxon>Pezizomycotina</taxon>
        <taxon>Dothideomycetes</taxon>
        <taxon>Pleosporomycetidae</taxon>
        <taxon>Pleosporales</taxon>
        <taxon>Pleosporineae</taxon>
        <taxon>Pleosporaceae</taxon>
        <taxon>Bipolaris</taxon>
    </lineage>
</organism>
<protein>
    <recommendedName>
        <fullName evidence="10">Efflux pump dotC</fullName>
    </recommendedName>
    <alternativeName>
        <fullName evidence="11">Dothistromin biosynthesis protein C</fullName>
    </alternativeName>
</protein>
<evidence type="ECO:0000259" key="14">
    <source>
        <dbReference type="PROSITE" id="PS50850"/>
    </source>
</evidence>
<dbReference type="GO" id="GO:0022857">
    <property type="term" value="F:transmembrane transporter activity"/>
    <property type="evidence" value="ECO:0007669"/>
    <property type="project" value="InterPro"/>
</dbReference>
<feature type="transmembrane region" description="Helical" evidence="13">
    <location>
        <begin position="238"/>
        <end position="261"/>
    </location>
</feature>
<evidence type="ECO:0000256" key="12">
    <source>
        <dbReference type="SAM" id="MobiDB-lite"/>
    </source>
</evidence>
<keyword evidence="5" id="KW-0926">Vacuole</keyword>
<feature type="transmembrane region" description="Helical" evidence="13">
    <location>
        <begin position="153"/>
        <end position="172"/>
    </location>
</feature>
<feature type="compositionally biased region" description="Polar residues" evidence="12">
    <location>
        <begin position="1"/>
        <end position="22"/>
    </location>
</feature>
<dbReference type="Proteomes" id="UP000016934">
    <property type="component" value="Unassembled WGS sequence"/>
</dbReference>
<feature type="compositionally biased region" description="Basic and acidic residues" evidence="12">
    <location>
        <begin position="582"/>
        <end position="605"/>
    </location>
</feature>
<dbReference type="PROSITE" id="PS50850">
    <property type="entry name" value="MFS"/>
    <property type="match status" value="1"/>
</dbReference>
<dbReference type="InterPro" id="IPR020846">
    <property type="entry name" value="MFS_dom"/>
</dbReference>
<feature type="region of interest" description="Disordered" evidence="12">
    <location>
        <begin position="582"/>
        <end position="637"/>
    </location>
</feature>
<keyword evidence="6 13" id="KW-0812">Transmembrane</keyword>
<dbReference type="InterPro" id="IPR036259">
    <property type="entry name" value="MFS_trans_sf"/>
</dbReference>
<dbReference type="Gene3D" id="1.20.1250.20">
    <property type="entry name" value="MFS general substrate transporter like domains"/>
    <property type="match status" value="1"/>
</dbReference>
<comment type="similarity">
    <text evidence="3">Belongs to the major facilitator superfamily. TCR/Tet family.</text>
</comment>
<name>M2T2U2_COCSN</name>
<keyword evidence="4" id="KW-1003">Cell membrane</keyword>
<keyword evidence="16" id="KW-1185">Reference proteome</keyword>
<feature type="transmembrane region" description="Helical" evidence="13">
    <location>
        <begin position="122"/>
        <end position="141"/>
    </location>
</feature>
<reference evidence="16" key="2">
    <citation type="journal article" date="2013" name="PLoS Genet.">
        <title>Comparative genome structure, secondary metabolite, and effector coding capacity across Cochliobolus pathogens.</title>
        <authorList>
            <person name="Condon B.J."/>
            <person name="Leng Y."/>
            <person name="Wu D."/>
            <person name="Bushley K.E."/>
            <person name="Ohm R.A."/>
            <person name="Otillar R."/>
            <person name="Martin J."/>
            <person name="Schackwitz W."/>
            <person name="Grimwood J."/>
            <person name="MohdZainudin N."/>
            <person name="Xue C."/>
            <person name="Wang R."/>
            <person name="Manning V.A."/>
            <person name="Dhillon B."/>
            <person name="Tu Z.J."/>
            <person name="Steffenson B.J."/>
            <person name="Salamov A."/>
            <person name="Sun H."/>
            <person name="Lowry S."/>
            <person name="LaButti K."/>
            <person name="Han J."/>
            <person name="Copeland A."/>
            <person name="Lindquist E."/>
            <person name="Barry K."/>
            <person name="Schmutz J."/>
            <person name="Baker S.E."/>
            <person name="Ciuffetti L.M."/>
            <person name="Grigoriev I.V."/>
            <person name="Zhong S."/>
            <person name="Turgeon B.G."/>
        </authorList>
    </citation>
    <scope>NUCLEOTIDE SEQUENCE [LARGE SCALE GENOMIC DNA]</scope>
    <source>
        <strain evidence="16">ND90Pr / ATCC 201652</strain>
    </source>
</reference>
<feature type="transmembrane region" description="Helical" evidence="13">
    <location>
        <begin position="348"/>
        <end position="372"/>
    </location>
</feature>
<evidence type="ECO:0000256" key="7">
    <source>
        <dbReference type="ARBA" id="ARBA00022989"/>
    </source>
</evidence>
<reference evidence="15 16" key="1">
    <citation type="journal article" date="2012" name="PLoS Pathog.">
        <title>Diverse lifestyles and strategies of plant pathogenesis encoded in the genomes of eighteen Dothideomycetes fungi.</title>
        <authorList>
            <person name="Ohm R.A."/>
            <person name="Feau N."/>
            <person name="Henrissat B."/>
            <person name="Schoch C.L."/>
            <person name="Horwitz B.A."/>
            <person name="Barry K.W."/>
            <person name="Condon B.J."/>
            <person name="Copeland A.C."/>
            <person name="Dhillon B."/>
            <person name="Glaser F."/>
            <person name="Hesse C.N."/>
            <person name="Kosti I."/>
            <person name="LaButti K."/>
            <person name="Lindquist E.A."/>
            <person name="Lucas S."/>
            <person name="Salamov A.A."/>
            <person name="Bradshaw R.E."/>
            <person name="Ciuffetti L."/>
            <person name="Hamelin R.C."/>
            <person name="Kema G.H.J."/>
            <person name="Lawrence C."/>
            <person name="Scott J.A."/>
            <person name="Spatafora J.W."/>
            <person name="Turgeon B.G."/>
            <person name="de Wit P.J.G.M."/>
            <person name="Zhong S."/>
            <person name="Goodwin S.B."/>
            <person name="Grigoriev I.V."/>
        </authorList>
    </citation>
    <scope>NUCLEOTIDE SEQUENCE [LARGE SCALE GENOMIC DNA]</scope>
    <source>
        <strain evidence="16">ND90Pr / ATCC 201652</strain>
    </source>
</reference>
<dbReference type="EMBL" id="KB445645">
    <property type="protein sequence ID" value="EMD63357.1"/>
    <property type="molecule type" value="Genomic_DNA"/>
</dbReference>
<evidence type="ECO:0000313" key="16">
    <source>
        <dbReference type="Proteomes" id="UP000016934"/>
    </source>
</evidence>
<dbReference type="CDD" id="cd17502">
    <property type="entry name" value="MFS_Azr1_MDR_like"/>
    <property type="match status" value="1"/>
</dbReference>
<evidence type="ECO:0000256" key="13">
    <source>
        <dbReference type="SAM" id="Phobius"/>
    </source>
</evidence>
<dbReference type="GO" id="GO:0005774">
    <property type="term" value="C:vacuolar membrane"/>
    <property type="evidence" value="ECO:0007669"/>
    <property type="project" value="UniProtKB-SubCell"/>
</dbReference>
<evidence type="ECO:0000256" key="9">
    <source>
        <dbReference type="ARBA" id="ARBA00057269"/>
    </source>
</evidence>
<comment type="function">
    <text evidence="9">Efflux pump; part of the gene cluster that mediates the biosynthesis of dothistromin (DOTH), a polyketide toxin very similar in structure to the aflatoxin precursor, versicolorin B. One function of dotC may be to transport early-stage dothistromin biosynthetic intermediates from the cytoplasm into vacuoles, thereby affecting the rate of dothistromin production.</text>
</comment>
<feature type="transmembrane region" description="Helical" evidence="13">
    <location>
        <begin position="384"/>
        <end position="404"/>
    </location>
</feature>
<feature type="transmembrane region" description="Helical" evidence="13">
    <location>
        <begin position="556"/>
        <end position="574"/>
    </location>
</feature>
<gene>
    <name evidence="15" type="ORF">COCSADRAFT_200936</name>
</gene>
<comment type="subcellular location">
    <subcellularLocation>
        <location evidence="2">Cell membrane</location>
        <topology evidence="2">Multi-pass membrane protein</topology>
    </subcellularLocation>
    <subcellularLocation>
        <location evidence="1">Vacuole membrane</location>
        <topology evidence="1">Multi-pass membrane protein</topology>
    </subcellularLocation>
</comment>
<evidence type="ECO:0000256" key="3">
    <source>
        <dbReference type="ARBA" id="ARBA00007520"/>
    </source>
</evidence>
<dbReference type="InterPro" id="IPR011701">
    <property type="entry name" value="MFS"/>
</dbReference>
<dbReference type="FunFam" id="1.20.1250.20:FF:000196">
    <property type="entry name" value="MFS toxin efflux pump (AflT)"/>
    <property type="match status" value="1"/>
</dbReference>
<feature type="transmembrane region" description="Helical" evidence="13">
    <location>
        <begin position="475"/>
        <end position="498"/>
    </location>
</feature>
<dbReference type="SUPFAM" id="SSF103473">
    <property type="entry name" value="MFS general substrate transporter"/>
    <property type="match status" value="2"/>
</dbReference>
<evidence type="ECO:0000256" key="2">
    <source>
        <dbReference type="ARBA" id="ARBA00004651"/>
    </source>
</evidence>
<feature type="transmembrane region" description="Helical" evidence="13">
    <location>
        <begin position="308"/>
        <end position="327"/>
    </location>
</feature>
<keyword evidence="8 13" id="KW-0472">Membrane</keyword>
<accession>M2T2U2</accession>
<evidence type="ECO:0000256" key="6">
    <source>
        <dbReference type="ARBA" id="ARBA00022692"/>
    </source>
</evidence>
<dbReference type="GeneID" id="19134166"/>
<sequence length="637" mass="68390">MTSTHDTTASARGSLPETNVQQLPDKDPNVSTPSSDLSIAARDNTVERDHQNIQEKDAAVDGTGDAAAALGAQGDERPPRTKLQIALIMFSLSVAILLVALDVTIVTTALPTISEQFKSAAGYTWIGTAYLIAQSAAAPIWGKVSDIFGRKPILLLTNAIFFVGSLLAGVAVDMDMLIAARVIQGIGGGGLTILVNITISDLFSVRDRGAYYGMIGGVWALASSLGPVVGGLFTQKVSWRWCFYINLPLDGLAFFILFFFLDVRTPRTPLREGLKAVDWLGSLAMVGGVIMLLLGLEFGGIIHPWDSATVLCLIIFGAVVIGIFFLIEWRVAPYPLMPLDLFSKRSNLAALAVCFFHAFVFISGNYFLPLYFQAVLGATPILSGVYLLPQAVSLSILSAFTGIFIKKTGQYLPMIWLGMFMMTLGFGLFIDLNVNSSWAKIIIYQIIAGIGVGPNFQSPLIALQSLVPKRDIATATATFGFVRNLGSAISVVVGGVVFNNQMKLKQPELAATLGAQQAAAFGGGSAGANVGLIQALPPAQKFVARRAFGDSLSTMWILYAAFSAAGLIVSFLIGRNKLDKQHEETKTGLEIERTKRLEREAERAERRKKRASKGSLPIDPEVQATDAGKEKDKETTA</sequence>
<evidence type="ECO:0000256" key="10">
    <source>
        <dbReference type="ARBA" id="ARBA00069956"/>
    </source>
</evidence>
<evidence type="ECO:0000256" key="5">
    <source>
        <dbReference type="ARBA" id="ARBA00022554"/>
    </source>
</evidence>
<feature type="domain" description="Major facilitator superfamily (MFS) profile" evidence="14">
    <location>
        <begin position="88"/>
        <end position="578"/>
    </location>
</feature>
<dbReference type="PANTHER" id="PTHR23501:SF102">
    <property type="entry name" value="DRUG TRANSPORTER, PUTATIVE (AFU_ORTHOLOGUE AFUA_3G08530)-RELATED"/>
    <property type="match status" value="1"/>
</dbReference>
<feature type="transmembrane region" description="Helical" evidence="13">
    <location>
        <begin position="282"/>
        <end position="302"/>
    </location>
</feature>
<feature type="transmembrane region" description="Helical" evidence="13">
    <location>
        <begin position="178"/>
        <end position="199"/>
    </location>
</feature>
<feature type="compositionally biased region" description="Basic and acidic residues" evidence="12">
    <location>
        <begin position="627"/>
        <end position="637"/>
    </location>
</feature>
<dbReference type="FunFam" id="1.20.1720.10:FF:000014">
    <property type="entry name" value="MFS drug transporter, putative"/>
    <property type="match status" value="1"/>
</dbReference>
<dbReference type="Pfam" id="PF07690">
    <property type="entry name" value="MFS_1"/>
    <property type="match status" value="1"/>
</dbReference>
<feature type="region of interest" description="Disordered" evidence="12">
    <location>
        <begin position="1"/>
        <end position="62"/>
    </location>
</feature>
<dbReference type="HOGENOM" id="CLU_000960_22_0_1"/>
<evidence type="ECO:0000256" key="4">
    <source>
        <dbReference type="ARBA" id="ARBA00022475"/>
    </source>
</evidence>
<dbReference type="OrthoDB" id="10021397at2759"/>
<dbReference type="eggNOG" id="KOG0254">
    <property type="taxonomic scope" value="Eukaryota"/>
</dbReference>
<feature type="transmembrane region" description="Helical" evidence="13">
    <location>
        <begin position="211"/>
        <end position="232"/>
    </location>
</feature>
<feature type="transmembrane region" description="Helical" evidence="13">
    <location>
        <begin position="85"/>
        <end position="110"/>
    </location>
</feature>
<dbReference type="Gene3D" id="1.20.1720.10">
    <property type="entry name" value="Multidrug resistance protein D"/>
    <property type="match status" value="1"/>
</dbReference>
<feature type="transmembrane region" description="Helical" evidence="13">
    <location>
        <begin position="411"/>
        <end position="430"/>
    </location>
</feature>
<dbReference type="PRINTS" id="PR01036">
    <property type="entry name" value="TCRTETB"/>
</dbReference>
<dbReference type="GO" id="GO:0005886">
    <property type="term" value="C:plasma membrane"/>
    <property type="evidence" value="ECO:0007669"/>
    <property type="project" value="UniProtKB-SubCell"/>
</dbReference>
<evidence type="ECO:0000256" key="1">
    <source>
        <dbReference type="ARBA" id="ARBA00004128"/>
    </source>
</evidence>
<keyword evidence="7 13" id="KW-1133">Transmembrane helix</keyword>
<dbReference type="PANTHER" id="PTHR23501">
    <property type="entry name" value="MAJOR FACILITATOR SUPERFAMILY"/>
    <property type="match status" value="1"/>
</dbReference>
<dbReference type="AlphaFoldDB" id="M2T2U2"/>
<feature type="transmembrane region" description="Helical" evidence="13">
    <location>
        <begin position="442"/>
        <end position="463"/>
    </location>
</feature>
<feature type="compositionally biased region" description="Basic and acidic residues" evidence="12">
    <location>
        <begin position="44"/>
        <end position="59"/>
    </location>
</feature>
<evidence type="ECO:0000256" key="8">
    <source>
        <dbReference type="ARBA" id="ARBA00023136"/>
    </source>
</evidence>